<sequence length="217" mass="22894">MEEWEAVIKSCQNATASDTKLFAQVLKSTEIVLAEDLAPFETERVVSTLLNDPVQLLCVVAARRTDNDWAATVRDSLKLLASTVTKHRLSEKYYDDIVELCLLHYSPLAQQAALGCLAAVARRSAAGARGLRRHVASLEETATCKAPLATLIGNEYVYRVSVAAAPAALLPAGAASSVGLPGGGGAALGGGRARPAAARRLTRGDRHVQGAIGYSDR</sequence>
<dbReference type="GeneID" id="128199512"/>
<proteinExistence type="predicted"/>
<reference evidence="2" key="1">
    <citation type="submission" date="2025-08" db="UniProtKB">
        <authorList>
            <consortium name="RefSeq"/>
        </authorList>
    </citation>
    <scope>IDENTIFICATION</scope>
</reference>
<protein>
    <submittedName>
        <fullName evidence="2">Uncharacterized protein LOC128199512</fullName>
    </submittedName>
</protein>
<name>A0ABM3M382_BICAN</name>
<gene>
    <name evidence="2" type="primary">LOC128199512</name>
</gene>
<organism evidence="1 2">
    <name type="scientific">Bicyclus anynana</name>
    <name type="common">Squinting bush brown butterfly</name>
    <dbReference type="NCBI Taxonomy" id="110368"/>
    <lineage>
        <taxon>Eukaryota</taxon>
        <taxon>Metazoa</taxon>
        <taxon>Ecdysozoa</taxon>
        <taxon>Arthropoda</taxon>
        <taxon>Hexapoda</taxon>
        <taxon>Insecta</taxon>
        <taxon>Pterygota</taxon>
        <taxon>Neoptera</taxon>
        <taxon>Endopterygota</taxon>
        <taxon>Lepidoptera</taxon>
        <taxon>Glossata</taxon>
        <taxon>Ditrysia</taxon>
        <taxon>Papilionoidea</taxon>
        <taxon>Nymphalidae</taxon>
        <taxon>Satyrinae</taxon>
        <taxon>Satyrini</taxon>
        <taxon>Mycalesina</taxon>
        <taxon>Bicyclus</taxon>
    </lineage>
</organism>
<evidence type="ECO:0000313" key="2">
    <source>
        <dbReference type="RefSeq" id="XP_052745418.1"/>
    </source>
</evidence>
<dbReference type="RefSeq" id="XP_052745418.1">
    <property type="nucleotide sequence ID" value="XM_052889458.1"/>
</dbReference>
<accession>A0ABM3M382</accession>
<dbReference type="Proteomes" id="UP001652582">
    <property type="component" value="Chromosome 26"/>
</dbReference>
<evidence type="ECO:0000313" key="1">
    <source>
        <dbReference type="Proteomes" id="UP001652582"/>
    </source>
</evidence>
<keyword evidence="1" id="KW-1185">Reference proteome</keyword>